<evidence type="ECO:0000313" key="9">
    <source>
        <dbReference type="Proteomes" id="UP000248259"/>
    </source>
</evidence>
<dbReference type="Pfam" id="PF00355">
    <property type="entry name" value="Rieske"/>
    <property type="match status" value="1"/>
</dbReference>
<dbReference type="EMBL" id="QKOE01000016">
    <property type="protein sequence ID" value="PZA15235.1"/>
    <property type="molecule type" value="Genomic_DNA"/>
</dbReference>
<evidence type="ECO:0000313" key="8">
    <source>
        <dbReference type="EMBL" id="PZA15235.1"/>
    </source>
</evidence>
<comment type="similarity">
    <text evidence="6">Belongs to the bacterial ring-hydroxylating dioxygenase ferredoxin component family.</text>
</comment>
<dbReference type="NCBIfam" id="NF041683">
    <property type="entry name" value="ant_diox_AndAb"/>
    <property type="match status" value="1"/>
</dbReference>
<dbReference type="Gene3D" id="2.102.10.10">
    <property type="entry name" value="Rieske [2Fe-2S] iron-sulphur domain"/>
    <property type="match status" value="1"/>
</dbReference>
<evidence type="ECO:0000256" key="1">
    <source>
        <dbReference type="ARBA" id="ARBA00022714"/>
    </source>
</evidence>
<dbReference type="PANTHER" id="PTHR21496">
    <property type="entry name" value="FERREDOXIN-RELATED"/>
    <property type="match status" value="1"/>
</dbReference>
<reference evidence="8 9" key="1">
    <citation type="submission" date="2018-06" db="EMBL/GenBank/DDBJ databases">
        <title>Azoarcus communis strain SWub3 genome.</title>
        <authorList>
            <person name="Zorraquino Salvo V."/>
            <person name="Toubiana D."/>
            <person name="Blumwald E."/>
        </authorList>
    </citation>
    <scope>NUCLEOTIDE SEQUENCE [LARGE SCALE GENOMIC DNA]</scope>
    <source>
        <strain evidence="8 9">SWub3</strain>
    </source>
</reference>
<accession>A0A323URN3</accession>
<sequence>MSTSLSPVDVLAWHDVGVVDDFPDGGSWPVVAGGVEIAVFRIGDELFGLRDLCSHGAARLSDGYVEEGCVECPLHQGLFDIRTGQHKCAPLTAPVRAYPVRVVDGRVQVAVSPD</sequence>
<dbReference type="AlphaFoldDB" id="A0A323URN3"/>
<dbReference type="SUPFAM" id="SSF50022">
    <property type="entry name" value="ISP domain"/>
    <property type="match status" value="1"/>
</dbReference>
<keyword evidence="2" id="KW-0479">Metal-binding</keyword>
<proteinExistence type="inferred from homology"/>
<dbReference type="CDD" id="cd03528">
    <property type="entry name" value="Rieske_RO_ferredoxin"/>
    <property type="match status" value="1"/>
</dbReference>
<evidence type="ECO:0000259" key="7">
    <source>
        <dbReference type="PROSITE" id="PS51296"/>
    </source>
</evidence>
<dbReference type="RefSeq" id="WP_110527708.1">
    <property type="nucleotide sequence ID" value="NZ_QKOE01000016.1"/>
</dbReference>
<comment type="caution">
    <text evidence="8">The sequence shown here is derived from an EMBL/GenBank/DDBJ whole genome shotgun (WGS) entry which is preliminary data.</text>
</comment>
<protein>
    <submittedName>
        <fullName evidence="8">Non-heme iron oxygenase ferredoxin subunit</fullName>
    </submittedName>
</protein>
<keyword evidence="4" id="KW-0411">Iron-sulfur</keyword>
<dbReference type="PANTHER" id="PTHR21496:SF0">
    <property type="entry name" value="RIESKE DOMAIN-CONTAINING PROTEIN"/>
    <property type="match status" value="1"/>
</dbReference>
<dbReference type="GO" id="GO:0046872">
    <property type="term" value="F:metal ion binding"/>
    <property type="evidence" value="ECO:0007669"/>
    <property type="project" value="UniProtKB-KW"/>
</dbReference>
<evidence type="ECO:0000256" key="6">
    <source>
        <dbReference type="ARBA" id="ARBA00038001"/>
    </source>
</evidence>
<evidence type="ECO:0000256" key="5">
    <source>
        <dbReference type="ARBA" id="ARBA00034078"/>
    </source>
</evidence>
<dbReference type="InterPro" id="IPR036922">
    <property type="entry name" value="Rieske_2Fe-2S_sf"/>
</dbReference>
<comment type="cofactor">
    <cofactor evidence="5">
        <name>[2Fe-2S] cluster</name>
        <dbReference type="ChEBI" id="CHEBI:190135"/>
    </cofactor>
</comment>
<dbReference type="OrthoDB" id="9800167at2"/>
<keyword evidence="9" id="KW-1185">Reference proteome</keyword>
<name>A0A323URN3_9RHOO</name>
<keyword evidence="3" id="KW-0408">Iron</keyword>
<feature type="domain" description="Rieske" evidence="7">
    <location>
        <begin position="13"/>
        <end position="109"/>
    </location>
</feature>
<keyword evidence="1" id="KW-0001">2Fe-2S</keyword>
<evidence type="ECO:0000256" key="3">
    <source>
        <dbReference type="ARBA" id="ARBA00023004"/>
    </source>
</evidence>
<organism evidence="8 9">
    <name type="scientific">Parazoarcus communis SWub3 = DSM 12120</name>
    <dbReference type="NCBI Taxonomy" id="1121029"/>
    <lineage>
        <taxon>Bacteria</taxon>
        <taxon>Pseudomonadati</taxon>
        <taxon>Pseudomonadota</taxon>
        <taxon>Betaproteobacteria</taxon>
        <taxon>Rhodocyclales</taxon>
        <taxon>Zoogloeaceae</taxon>
        <taxon>Parazoarcus</taxon>
    </lineage>
</organism>
<dbReference type="Proteomes" id="UP000248259">
    <property type="component" value="Unassembled WGS sequence"/>
</dbReference>
<dbReference type="GO" id="GO:0051537">
    <property type="term" value="F:2 iron, 2 sulfur cluster binding"/>
    <property type="evidence" value="ECO:0007669"/>
    <property type="project" value="UniProtKB-KW"/>
</dbReference>
<dbReference type="InterPro" id="IPR017941">
    <property type="entry name" value="Rieske_2Fe-2S"/>
</dbReference>
<evidence type="ECO:0000256" key="2">
    <source>
        <dbReference type="ARBA" id="ARBA00022723"/>
    </source>
</evidence>
<dbReference type="PROSITE" id="PS51296">
    <property type="entry name" value="RIESKE"/>
    <property type="match status" value="1"/>
</dbReference>
<gene>
    <name evidence="8" type="ORF">DNK49_17985</name>
</gene>
<evidence type="ECO:0000256" key="4">
    <source>
        <dbReference type="ARBA" id="ARBA00023014"/>
    </source>
</evidence>